<dbReference type="PROSITE" id="PS50250">
    <property type="entry name" value="PCI"/>
    <property type="match status" value="1"/>
</dbReference>
<organism evidence="5 6">
    <name type="scientific">Skeletonema marinoi</name>
    <dbReference type="NCBI Taxonomy" id="267567"/>
    <lineage>
        <taxon>Eukaryota</taxon>
        <taxon>Sar</taxon>
        <taxon>Stramenopiles</taxon>
        <taxon>Ochrophyta</taxon>
        <taxon>Bacillariophyta</taxon>
        <taxon>Coscinodiscophyceae</taxon>
        <taxon>Thalassiosirophycidae</taxon>
        <taxon>Thalassiosirales</taxon>
        <taxon>Skeletonemataceae</taxon>
        <taxon>Skeletonema</taxon>
        <taxon>Skeletonema marinoi-dohrnii complex</taxon>
    </lineage>
</organism>
<name>A0AAD9D5H9_9STRA</name>
<evidence type="ECO:0000256" key="1">
    <source>
        <dbReference type="ARBA" id="ARBA00006397"/>
    </source>
</evidence>
<dbReference type="Pfam" id="PF18098">
    <property type="entry name" value="RPN5_C"/>
    <property type="match status" value="1"/>
</dbReference>
<protein>
    <submittedName>
        <fullName evidence="5">26S proteasome regulatory subunit RPN5</fullName>
    </submittedName>
</protein>
<feature type="domain" description="PCI" evidence="4">
    <location>
        <begin position="234"/>
        <end position="434"/>
    </location>
</feature>
<dbReference type="InterPro" id="IPR040896">
    <property type="entry name" value="RPN5_C"/>
</dbReference>
<dbReference type="InterPro" id="IPR040134">
    <property type="entry name" value="PSMD12/CSN4"/>
</dbReference>
<reference evidence="5" key="1">
    <citation type="submission" date="2023-06" db="EMBL/GenBank/DDBJ databases">
        <title>Survivors Of The Sea: Transcriptome response of Skeletonema marinoi to long-term dormancy.</title>
        <authorList>
            <person name="Pinder M.I.M."/>
            <person name="Kourtchenko O."/>
            <person name="Robertson E.K."/>
            <person name="Larsson T."/>
            <person name="Maumus F."/>
            <person name="Osuna-Cruz C.M."/>
            <person name="Vancaester E."/>
            <person name="Stenow R."/>
            <person name="Vandepoele K."/>
            <person name="Ploug H."/>
            <person name="Bruchert V."/>
            <person name="Godhe A."/>
            <person name="Topel M."/>
        </authorList>
    </citation>
    <scope>NUCLEOTIDE SEQUENCE</scope>
    <source>
        <strain evidence="5">R05AC</strain>
    </source>
</reference>
<dbReference type="Pfam" id="PF22241">
    <property type="entry name" value="PSMD12-CSN4_N"/>
    <property type="match status" value="1"/>
</dbReference>
<dbReference type="Proteomes" id="UP001224775">
    <property type="component" value="Unassembled WGS sequence"/>
</dbReference>
<gene>
    <name evidence="5" type="ORF">QTG54_015594</name>
</gene>
<accession>A0AAD9D5H9</accession>
<comment type="caution">
    <text evidence="5">The sequence shown here is derived from an EMBL/GenBank/DDBJ whole genome shotgun (WGS) entry which is preliminary data.</text>
</comment>
<dbReference type="InterPro" id="IPR000717">
    <property type="entry name" value="PCI_dom"/>
</dbReference>
<proteinExistence type="inferred from homology"/>
<dbReference type="InterPro" id="IPR036390">
    <property type="entry name" value="WH_DNA-bd_sf"/>
</dbReference>
<dbReference type="PANTHER" id="PTHR10855">
    <property type="entry name" value="26S PROTEASOME NON-ATPASE REGULATORY SUBUNIT 12/COP9 SIGNALOSOME COMPLEX SUBUNIT 4"/>
    <property type="match status" value="1"/>
</dbReference>
<keyword evidence="2 5" id="KW-0647">Proteasome</keyword>
<evidence type="ECO:0000259" key="4">
    <source>
        <dbReference type="PROSITE" id="PS50250"/>
    </source>
</evidence>
<keyword evidence="6" id="KW-1185">Reference proteome</keyword>
<dbReference type="SUPFAM" id="SSF46785">
    <property type="entry name" value="Winged helix' DNA-binding domain"/>
    <property type="match status" value="1"/>
</dbReference>
<evidence type="ECO:0000313" key="5">
    <source>
        <dbReference type="EMBL" id="KAK1733739.1"/>
    </source>
</evidence>
<evidence type="ECO:0000313" key="6">
    <source>
        <dbReference type="Proteomes" id="UP001224775"/>
    </source>
</evidence>
<sequence>MPQASSEATSSGAASGGQLEERIDLSTETTQKIAQSKSLPLADALALLSALEKRCRVGNDTPSLVKVCEASLELCHEANDYEALVTTLKTLSTRRSQKSKAIAALVTKCLPWVVDSEDGFTPLPTAAKDAAANQETLVTELRNITDGKMYLEAERARLTRSLAILKESAGDIATAANVLQDVHVETYGSISKREKIEFILEQMRLTLLKRDYVRAYIVSNKVKRSMLDEEGMSELKIKFYMLLSQYHSHERDALELAKCFHAIYATASASAADGDDTKWKESLTNTVVFLCLSEYSNEVKDMMERINLDPQLEKIVECKETITSFLKNEIIHYPLPHQAMLESIPAFVNGGETDDASLALKGHWHTTFHTRIIQHNLRVASMYYRQIHTSRLATLLSLTTPETEQHLSNMVSSGALYAKIDRPKDIVRFAKKRCEEEVLSDWAADIKELLGLVDETTYLIQKENMVQSH</sequence>
<dbReference type="GO" id="GO:0008541">
    <property type="term" value="C:proteasome regulatory particle, lid subcomplex"/>
    <property type="evidence" value="ECO:0007669"/>
    <property type="project" value="TreeGrafter"/>
</dbReference>
<dbReference type="InterPro" id="IPR054559">
    <property type="entry name" value="PSMD12-CSN4-like_N"/>
</dbReference>
<feature type="region of interest" description="Disordered" evidence="3">
    <location>
        <begin position="1"/>
        <end position="21"/>
    </location>
</feature>
<dbReference type="PANTHER" id="PTHR10855:SF1">
    <property type="entry name" value="26S PROTEASOME NON-ATPASE REGULATORY SUBUNIT 12"/>
    <property type="match status" value="1"/>
</dbReference>
<evidence type="ECO:0000256" key="2">
    <source>
        <dbReference type="ARBA" id="ARBA00022942"/>
    </source>
</evidence>
<dbReference type="AlphaFoldDB" id="A0AAD9D5H9"/>
<feature type="compositionally biased region" description="Low complexity" evidence="3">
    <location>
        <begin position="1"/>
        <end position="17"/>
    </location>
</feature>
<dbReference type="FunFam" id="1.10.10.10:FF:000070">
    <property type="entry name" value="26S proteasome non-ATPase regulatory subunit 12"/>
    <property type="match status" value="1"/>
</dbReference>
<dbReference type="Gene3D" id="1.10.10.10">
    <property type="entry name" value="Winged helix-like DNA-binding domain superfamily/Winged helix DNA-binding domain"/>
    <property type="match status" value="1"/>
</dbReference>
<dbReference type="SMART" id="SM00088">
    <property type="entry name" value="PINT"/>
    <property type="match status" value="1"/>
</dbReference>
<dbReference type="GO" id="GO:0005737">
    <property type="term" value="C:cytoplasm"/>
    <property type="evidence" value="ECO:0007669"/>
    <property type="project" value="TreeGrafter"/>
</dbReference>
<dbReference type="InterPro" id="IPR036388">
    <property type="entry name" value="WH-like_DNA-bd_sf"/>
</dbReference>
<dbReference type="GO" id="GO:0005634">
    <property type="term" value="C:nucleus"/>
    <property type="evidence" value="ECO:0007669"/>
    <property type="project" value="UniProtKB-ARBA"/>
</dbReference>
<evidence type="ECO:0000256" key="3">
    <source>
        <dbReference type="SAM" id="MobiDB-lite"/>
    </source>
</evidence>
<dbReference type="EMBL" id="JATAAI010000045">
    <property type="protein sequence ID" value="KAK1733739.1"/>
    <property type="molecule type" value="Genomic_DNA"/>
</dbReference>
<comment type="similarity">
    <text evidence="1">Belongs to the proteasome subunit p55 family.</text>
</comment>
<dbReference type="Pfam" id="PF01399">
    <property type="entry name" value="PCI"/>
    <property type="match status" value="1"/>
</dbReference>